<evidence type="ECO:0000259" key="1">
    <source>
        <dbReference type="Pfam" id="PF21787"/>
    </source>
</evidence>
<keyword evidence="3" id="KW-1185">Reference proteome</keyword>
<name>A0A8J5CHW4_CHIOP</name>
<evidence type="ECO:0000313" key="2">
    <source>
        <dbReference type="EMBL" id="KAG0711064.1"/>
    </source>
</evidence>
<evidence type="ECO:0000313" key="3">
    <source>
        <dbReference type="Proteomes" id="UP000770661"/>
    </source>
</evidence>
<proteinExistence type="predicted"/>
<protein>
    <submittedName>
        <fullName evidence="2">Transposable element P transposase</fullName>
    </submittedName>
</protein>
<feature type="domain" description="Transposable element P transposase-like RNase H" evidence="1">
    <location>
        <begin position="93"/>
        <end position="216"/>
    </location>
</feature>
<dbReference type="OrthoDB" id="6381099at2759"/>
<accession>A0A8J5CHW4</accession>
<gene>
    <name evidence="2" type="primary">T_0</name>
    <name evidence="2" type="ORF">GWK47_021447</name>
</gene>
<reference evidence="2" key="1">
    <citation type="submission" date="2020-07" db="EMBL/GenBank/DDBJ databases">
        <title>The High-quality genome of the commercially important snow crab, Chionoecetes opilio.</title>
        <authorList>
            <person name="Jeong J.-H."/>
            <person name="Ryu S."/>
        </authorList>
    </citation>
    <scope>NUCLEOTIDE SEQUENCE</scope>
    <source>
        <strain evidence="2">MADBK_172401_WGS</strain>
        <tissue evidence="2">Digestive gland</tissue>
    </source>
</reference>
<dbReference type="Pfam" id="PF21787">
    <property type="entry name" value="TNP-like_RNaseH_N"/>
    <property type="match status" value="1"/>
</dbReference>
<dbReference type="InterPro" id="IPR048365">
    <property type="entry name" value="TNP-like_RNaseH_N"/>
</dbReference>
<comment type="caution">
    <text evidence="2">The sequence shown here is derived from an EMBL/GenBank/DDBJ whole genome shotgun (WGS) entry which is preliminary data.</text>
</comment>
<sequence>MMLAAADLLDTAADNDEDQKDQWIAVAKFTSEQLRLVTTPPNGRRYTSALMTRAAVWDRTSPKLYQDLCSSGIMCLPGRAVLRRLTSALSVQSGLEVGTMGYLKMRYNKLTTREHLVNLALDEVYLAQGVELAAGTVTGETREANVARTLLCTMINSIAGRYEDMISMNPIESINADRQVDIFLQVLQGLTEVGYQVVSVTTDGHKVNTAFQAKLGVTPDKPWFANPFVENQEQHEARVHVISDTVHLWKNGFYLLLNKKKLSQEDIHVDIGHLVSVYNCELGKEVKMAYRLTDKVFNPTHIERTNVQLVAAATHESTTTALVYYADKCSRPTFKEAATFLCLLHKWFNTCNVKSRGLYNWHNEPTRKPVTNIEQESLVFLEQFAEWMHAW</sequence>
<dbReference type="AlphaFoldDB" id="A0A8J5CHW4"/>
<dbReference type="EMBL" id="JACEEZ010023634">
    <property type="protein sequence ID" value="KAG0711064.1"/>
    <property type="molecule type" value="Genomic_DNA"/>
</dbReference>
<dbReference type="Proteomes" id="UP000770661">
    <property type="component" value="Unassembled WGS sequence"/>
</dbReference>
<organism evidence="2 3">
    <name type="scientific">Chionoecetes opilio</name>
    <name type="common">Atlantic snow crab</name>
    <name type="synonym">Cancer opilio</name>
    <dbReference type="NCBI Taxonomy" id="41210"/>
    <lineage>
        <taxon>Eukaryota</taxon>
        <taxon>Metazoa</taxon>
        <taxon>Ecdysozoa</taxon>
        <taxon>Arthropoda</taxon>
        <taxon>Crustacea</taxon>
        <taxon>Multicrustacea</taxon>
        <taxon>Malacostraca</taxon>
        <taxon>Eumalacostraca</taxon>
        <taxon>Eucarida</taxon>
        <taxon>Decapoda</taxon>
        <taxon>Pleocyemata</taxon>
        <taxon>Brachyura</taxon>
        <taxon>Eubrachyura</taxon>
        <taxon>Majoidea</taxon>
        <taxon>Majidae</taxon>
        <taxon>Chionoecetes</taxon>
    </lineage>
</organism>